<sequence length="226" mass="26672">MAELPIFNYKVPEKFLGTSKENVIEWIDRFEMICRHNHWTNNDLARAIEVSLKGAAFKMIVDLGREMLTWIIGRTVWFKRPRRMASRRTKGMLLSLTLYERLHVLGIKSCEEFLKEVRLHPKAFKTAYERKWTKVYSRFVKCCKSCQTRKPDQDKKKGMMDGDNEIRCGRTDRHRSPWSIFTSSKGNLNVIVSVDYLTKCVETWALSDATALQKATFFVEYIFLRR</sequence>
<name>A0ABR0B7S8_9CRUS</name>
<evidence type="ECO:0008006" key="3">
    <source>
        <dbReference type="Google" id="ProtNLM"/>
    </source>
</evidence>
<keyword evidence="2" id="KW-1185">Reference proteome</keyword>
<comment type="caution">
    <text evidence="1">The sequence shown here is derived from an EMBL/GenBank/DDBJ whole genome shotgun (WGS) entry which is preliminary data.</text>
</comment>
<gene>
    <name evidence="1" type="ORF">OUZ56_029623</name>
</gene>
<dbReference type="EMBL" id="JAOYFB010000040">
    <property type="protein sequence ID" value="KAK4037592.1"/>
    <property type="molecule type" value="Genomic_DNA"/>
</dbReference>
<accession>A0ABR0B7S8</accession>
<proteinExistence type="predicted"/>
<dbReference type="Proteomes" id="UP001234178">
    <property type="component" value="Unassembled WGS sequence"/>
</dbReference>
<organism evidence="1 2">
    <name type="scientific">Daphnia magna</name>
    <dbReference type="NCBI Taxonomy" id="35525"/>
    <lineage>
        <taxon>Eukaryota</taxon>
        <taxon>Metazoa</taxon>
        <taxon>Ecdysozoa</taxon>
        <taxon>Arthropoda</taxon>
        <taxon>Crustacea</taxon>
        <taxon>Branchiopoda</taxon>
        <taxon>Diplostraca</taxon>
        <taxon>Cladocera</taxon>
        <taxon>Anomopoda</taxon>
        <taxon>Daphniidae</taxon>
        <taxon>Daphnia</taxon>
    </lineage>
</organism>
<protein>
    <recommendedName>
        <fullName evidence="3">Integrase zinc-binding domain-containing protein</fullName>
    </recommendedName>
</protein>
<evidence type="ECO:0000313" key="1">
    <source>
        <dbReference type="EMBL" id="KAK4037592.1"/>
    </source>
</evidence>
<evidence type="ECO:0000313" key="2">
    <source>
        <dbReference type="Proteomes" id="UP001234178"/>
    </source>
</evidence>
<reference evidence="1 2" key="1">
    <citation type="journal article" date="2023" name="Nucleic Acids Res.">
        <title>The hologenome of Daphnia magna reveals possible DNA methylation and microbiome-mediated evolution of the host genome.</title>
        <authorList>
            <person name="Chaturvedi A."/>
            <person name="Li X."/>
            <person name="Dhandapani V."/>
            <person name="Marshall H."/>
            <person name="Kissane S."/>
            <person name="Cuenca-Cambronero M."/>
            <person name="Asole G."/>
            <person name="Calvet F."/>
            <person name="Ruiz-Romero M."/>
            <person name="Marangio P."/>
            <person name="Guigo R."/>
            <person name="Rago D."/>
            <person name="Mirbahai L."/>
            <person name="Eastwood N."/>
            <person name="Colbourne J.K."/>
            <person name="Zhou J."/>
            <person name="Mallon E."/>
            <person name="Orsini L."/>
        </authorList>
    </citation>
    <scope>NUCLEOTIDE SEQUENCE [LARGE SCALE GENOMIC DNA]</scope>
    <source>
        <strain evidence="1">LRV0_1</strain>
    </source>
</reference>